<dbReference type="GO" id="GO:0009245">
    <property type="term" value="P:lipid A biosynthetic process"/>
    <property type="evidence" value="ECO:0007669"/>
    <property type="project" value="TreeGrafter"/>
</dbReference>
<name>A0A1H2QCT6_9FLAO</name>
<dbReference type="Proteomes" id="UP000182771">
    <property type="component" value="Unassembled WGS sequence"/>
</dbReference>
<evidence type="ECO:0000256" key="2">
    <source>
        <dbReference type="ARBA" id="ARBA00022801"/>
    </source>
</evidence>
<dbReference type="Pfam" id="PF00149">
    <property type="entry name" value="Metallophos"/>
    <property type="match status" value="1"/>
</dbReference>
<dbReference type="GeneID" id="85018026"/>
<keyword evidence="3" id="KW-0812">Transmembrane</keyword>
<dbReference type="GO" id="GO:0046872">
    <property type="term" value="F:metal ion binding"/>
    <property type="evidence" value="ECO:0007669"/>
    <property type="project" value="UniProtKB-KW"/>
</dbReference>
<feature type="transmembrane region" description="Helical" evidence="3">
    <location>
        <begin position="111"/>
        <end position="133"/>
    </location>
</feature>
<organism evidence="5 6">
    <name type="scientific">Capnocytophaga granulosa</name>
    <dbReference type="NCBI Taxonomy" id="45242"/>
    <lineage>
        <taxon>Bacteria</taxon>
        <taxon>Pseudomonadati</taxon>
        <taxon>Bacteroidota</taxon>
        <taxon>Flavobacteriia</taxon>
        <taxon>Flavobacteriales</taxon>
        <taxon>Flavobacteriaceae</taxon>
        <taxon>Capnocytophaga</taxon>
    </lineage>
</organism>
<comment type="caution">
    <text evidence="5">The sequence shown here is derived from an EMBL/GenBank/DDBJ whole genome shotgun (WGS) entry which is preliminary data.</text>
</comment>
<dbReference type="Gene3D" id="3.60.21.10">
    <property type="match status" value="1"/>
</dbReference>
<keyword evidence="3" id="KW-0472">Membrane</keyword>
<evidence type="ECO:0000256" key="1">
    <source>
        <dbReference type="ARBA" id="ARBA00022723"/>
    </source>
</evidence>
<dbReference type="InterPro" id="IPR051158">
    <property type="entry name" value="Metallophosphoesterase_sf"/>
</dbReference>
<sequence>MHHFINYFCIFYVLMVLLSAFCVRKAVKYKVFTYLYYILSAFFLFYFLYYWNESFSGVWDSHRQFSFGLFLSWLLFATLISIFFLGETLVRLLCAPFRMKKEKVIPSRRRFVSLIGMGVAAIPFAGMIYGMLWGKYNFRVIKHTLYFDDLPEAFDGYRIVHISDIHSGSFDNVEKVQYGIDMINAQKGDVIFFTGDLVNNKAEEMLPWISHFKQLHAKDGVYSVLGNHDYGDYVQWDSPQDKLKNLEDLKGIHQQLGFCLLNNESVFLTRGQQRIAVVGVENWGQGFVKKGDLKQALHEVDKKDFKVLLSHDPTHWQYEVIDSPNFIHLTLTGHTHGMQFGIEIPGVIKWSPASWRYKYWGGIYKEKGKYINVNRGFGYLAFPGRVGMPPEITVIELRKKDKNTPTDLQN</sequence>
<feature type="transmembrane region" description="Helical" evidence="3">
    <location>
        <begin position="71"/>
        <end position="90"/>
    </location>
</feature>
<gene>
    <name evidence="5" type="ORF">SAMN05444420_10198</name>
</gene>
<dbReference type="GO" id="GO:0016020">
    <property type="term" value="C:membrane"/>
    <property type="evidence" value="ECO:0007669"/>
    <property type="project" value="GOC"/>
</dbReference>
<feature type="transmembrane region" description="Helical" evidence="3">
    <location>
        <begin position="5"/>
        <end position="22"/>
    </location>
</feature>
<proteinExistence type="predicted"/>
<dbReference type="GO" id="GO:0008758">
    <property type="term" value="F:UDP-2,3-diacylglucosamine hydrolase activity"/>
    <property type="evidence" value="ECO:0007669"/>
    <property type="project" value="TreeGrafter"/>
</dbReference>
<accession>A0A1H2QCT6</accession>
<keyword evidence="1" id="KW-0479">Metal-binding</keyword>
<keyword evidence="3" id="KW-1133">Transmembrane helix</keyword>
<dbReference type="InterPro" id="IPR004843">
    <property type="entry name" value="Calcineurin-like_PHP"/>
</dbReference>
<keyword evidence="2" id="KW-0378">Hydrolase</keyword>
<feature type="domain" description="Calcineurin-like phosphoesterase" evidence="4">
    <location>
        <begin position="158"/>
        <end position="337"/>
    </location>
</feature>
<dbReference type="AlphaFoldDB" id="A0A1H2QCT6"/>
<protein>
    <recommendedName>
        <fullName evidence="4">Calcineurin-like phosphoesterase domain-containing protein</fullName>
    </recommendedName>
</protein>
<evidence type="ECO:0000313" key="6">
    <source>
        <dbReference type="Proteomes" id="UP000182771"/>
    </source>
</evidence>
<dbReference type="PANTHER" id="PTHR31302:SF31">
    <property type="entry name" value="PHOSPHODIESTERASE YAEI"/>
    <property type="match status" value="1"/>
</dbReference>
<reference evidence="5 6" key="1">
    <citation type="submission" date="2016-10" db="EMBL/GenBank/DDBJ databases">
        <authorList>
            <person name="Varghese N."/>
            <person name="Submissions S."/>
        </authorList>
    </citation>
    <scope>NUCLEOTIDE SEQUENCE [LARGE SCALE GENOMIC DNA]</scope>
    <source>
        <strain evidence="5 6">DSM 11449</strain>
    </source>
</reference>
<dbReference type="SUPFAM" id="SSF56300">
    <property type="entry name" value="Metallo-dependent phosphatases"/>
    <property type="match status" value="1"/>
</dbReference>
<dbReference type="RefSeq" id="WP_016419418.1">
    <property type="nucleotide sequence ID" value="NZ_FNND01000001.1"/>
</dbReference>
<dbReference type="InterPro" id="IPR029052">
    <property type="entry name" value="Metallo-depent_PP-like"/>
</dbReference>
<dbReference type="CDD" id="cd07385">
    <property type="entry name" value="MPP_YkuE_C"/>
    <property type="match status" value="1"/>
</dbReference>
<keyword evidence="6" id="KW-1185">Reference proteome</keyword>
<dbReference type="OrthoDB" id="9780884at2"/>
<evidence type="ECO:0000313" key="5">
    <source>
        <dbReference type="EMBL" id="SDW04229.1"/>
    </source>
</evidence>
<feature type="transmembrane region" description="Helical" evidence="3">
    <location>
        <begin position="34"/>
        <end position="51"/>
    </location>
</feature>
<evidence type="ECO:0000259" key="4">
    <source>
        <dbReference type="Pfam" id="PF00149"/>
    </source>
</evidence>
<dbReference type="PANTHER" id="PTHR31302">
    <property type="entry name" value="TRANSMEMBRANE PROTEIN WITH METALLOPHOSPHOESTERASE DOMAIN-RELATED"/>
    <property type="match status" value="1"/>
</dbReference>
<evidence type="ECO:0000256" key="3">
    <source>
        <dbReference type="SAM" id="Phobius"/>
    </source>
</evidence>
<dbReference type="EMBL" id="FNND01000001">
    <property type="protein sequence ID" value="SDW04229.1"/>
    <property type="molecule type" value="Genomic_DNA"/>
</dbReference>